<dbReference type="SFLD" id="SFLDG01148">
    <property type="entry name" value="Xi_(cytGST)"/>
    <property type="match status" value="1"/>
</dbReference>
<dbReference type="SUPFAM" id="SSF47616">
    <property type="entry name" value="GST C-terminal domain-like"/>
    <property type="match status" value="1"/>
</dbReference>
<dbReference type="SUPFAM" id="SSF52833">
    <property type="entry name" value="Thioredoxin-like"/>
    <property type="match status" value="1"/>
</dbReference>
<protein>
    <recommendedName>
        <fullName evidence="2">GST N-terminal domain-containing protein</fullName>
    </recommendedName>
</protein>
<evidence type="ECO:0000259" key="2">
    <source>
        <dbReference type="Pfam" id="PF13409"/>
    </source>
</evidence>
<dbReference type="InterPro" id="IPR036282">
    <property type="entry name" value="Glutathione-S-Trfase_C_sf"/>
</dbReference>
<dbReference type="STRING" id="303698.A0A1V6TGV8"/>
<dbReference type="OrthoDB" id="2309723at2759"/>
<dbReference type="FunFam" id="1.20.1050.10:FF:000059">
    <property type="entry name" value="Putative cell wall organization protein/glutathione transferase"/>
    <property type="match status" value="1"/>
</dbReference>
<organism evidence="3 4">
    <name type="scientific">Penicillium steckii</name>
    <dbReference type="NCBI Taxonomy" id="303698"/>
    <lineage>
        <taxon>Eukaryota</taxon>
        <taxon>Fungi</taxon>
        <taxon>Dikarya</taxon>
        <taxon>Ascomycota</taxon>
        <taxon>Pezizomycotina</taxon>
        <taxon>Eurotiomycetes</taxon>
        <taxon>Eurotiomycetidae</taxon>
        <taxon>Eurotiales</taxon>
        <taxon>Aspergillaceae</taxon>
        <taxon>Penicillium</taxon>
    </lineage>
</organism>
<evidence type="ECO:0000313" key="3">
    <source>
        <dbReference type="EMBL" id="OQE25491.1"/>
    </source>
</evidence>
<dbReference type="InterPro" id="IPR047047">
    <property type="entry name" value="GST_Omega-like_C"/>
</dbReference>
<feature type="region of interest" description="Disordered" evidence="1">
    <location>
        <begin position="1"/>
        <end position="22"/>
    </location>
</feature>
<dbReference type="Gene3D" id="3.40.30.10">
    <property type="entry name" value="Glutaredoxin"/>
    <property type="match status" value="1"/>
</dbReference>
<sequence>MLPPALSITNHQPQAHHQTLPQSNLHQKFKSSKLSNQPKLLKAPFPLRMTTPTNKIHEPGTADGWHGIIPSPEFPAEKDRYHLYIGLFCPFAHRANLVRHLKGLQGLISLSVVMPYPKGDAKGWPGWRFPTSDDEYPGATVDHLFGEDYMHKIYFRADPEYKGRYSVPVLWDKKSETIVCNESAELLRWLPNSFNEFLEPLLASIELYPVHLRARIDEITPWMQSHVNAGVYKAGFASTQEDYDKNVVPVFAALNKLERLIAENGGPFILGKEFTELDIRLYATIIRFDTVYVQHFKCNLGTIRHDYPVLNNWLKKMYWDVNAARESTDFKHIKENYTKSHHDINPKAITPLGPFPDVESGVEQNLANLRIGEVKHPGVLKCKI</sequence>
<dbReference type="InterPro" id="IPR040079">
    <property type="entry name" value="Glutathione_S-Trfase"/>
</dbReference>
<dbReference type="Gene3D" id="1.20.1050.10">
    <property type="match status" value="1"/>
</dbReference>
<dbReference type="GO" id="GO:0004364">
    <property type="term" value="F:glutathione transferase activity"/>
    <property type="evidence" value="ECO:0007669"/>
    <property type="project" value="InterPro"/>
</dbReference>
<dbReference type="InterPro" id="IPR004045">
    <property type="entry name" value="Glutathione_S-Trfase_N"/>
</dbReference>
<dbReference type="PANTHER" id="PTHR32419:SF23">
    <property type="entry name" value="GLUTATHIONE S-TRANSFERASE (EUROFUNG)"/>
    <property type="match status" value="1"/>
</dbReference>
<comment type="caution">
    <text evidence="3">The sequence shown here is derived from an EMBL/GenBank/DDBJ whole genome shotgun (WGS) entry which is preliminary data.</text>
</comment>
<evidence type="ECO:0000256" key="1">
    <source>
        <dbReference type="SAM" id="MobiDB-lite"/>
    </source>
</evidence>
<name>A0A1V6TGV8_9EURO</name>
<dbReference type="EMBL" id="MLKD01000006">
    <property type="protein sequence ID" value="OQE25491.1"/>
    <property type="molecule type" value="Genomic_DNA"/>
</dbReference>
<feature type="compositionally biased region" description="Polar residues" evidence="1">
    <location>
        <begin position="7"/>
        <end position="22"/>
    </location>
</feature>
<dbReference type="GO" id="GO:0005737">
    <property type="term" value="C:cytoplasm"/>
    <property type="evidence" value="ECO:0007669"/>
    <property type="project" value="TreeGrafter"/>
</dbReference>
<feature type="domain" description="GST N-terminal" evidence="2">
    <location>
        <begin position="88"/>
        <end position="191"/>
    </location>
</feature>
<gene>
    <name evidence="3" type="ORF">PENSTE_c006G02377</name>
</gene>
<dbReference type="Proteomes" id="UP000191285">
    <property type="component" value="Unassembled WGS sequence"/>
</dbReference>
<evidence type="ECO:0000313" key="4">
    <source>
        <dbReference type="Proteomes" id="UP000191285"/>
    </source>
</evidence>
<dbReference type="SFLD" id="SFLDG01206">
    <property type="entry name" value="Xi.1"/>
    <property type="match status" value="1"/>
</dbReference>
<dbReference type="InterPro" id="IPR036249">
    <property type="entry name" value="Thioredoxin-like_sf"/>
</dbReference>
<dbReference type="InterPro" id="IPR016639">
    <property type="entry name" value="GST_Omega/GSH"/>
</dbReference>
<dbReference type="CDD" id="cd03190">
    <property type="entry name" value="GST_C_Omega_like"/>
    <property type="match status" value="1"/>
</dbReference>
<proteinExistence type="predicted"/>
<dbReference type="Pfam" id="PF13409">
    <property type="entry name" value="GST_N_2"/>
    <property type="match status" value="1"/>
</dbReference>
<dbReference type="SFLD" id="SFLDS00019">
    <property type="entry name" value="Glutathione_Transferase_(cytos"/>
    <property type="match status" value="1"/>
</dbReference>
<dbReference type="Pfam" id="PF13410">
    <property type="entry name" value="GST_C_2"/>
    <property type="match status" value="1"/>
</dbReference>
<dbReference type="PANTHER" id="PTHR32419">
    <property type="entry name" value="GLUTATHIONYL-HYDROQUINONE REDUCTASE"/>
    <property type="match status" value="1"/>
</dbReference>
<reference evidence="4" key="1">
    <citation type="journal article" date="2017" name="Nat. Microbiol.">
        <title>Global analysis of biosynthetic gene clusters reveals vast potential of secondary metabolite production in Penicillium species.</title>
        <authorList>
            <person name="Nielsen J.C."/>
            <person name="Grijseels S."/>
            <person name="Prigent S."/>
            <person name="Ji B."/>
            <person name="Dainat J."/>
            <person name="Nielsen K.F."/>
            <person name="Frisvad J.C."/>
            <person name="Workman M."/>
            <person name="Nielsen J."/>
        </authorList>
    </citation>
    <scope>NUCLEOTIDE SEQUENCE [LARGE SCALE GENOMIC DNA]</scope>
    <source>
        <strain evidence="4">IBT 24891</strain>
    </source>
</reference>
<dbReference type="AlphaFoldDB" id="A0A1V6TGV8"/>
<dbReference type="FunFam" id="3.40.30.10:FF:000475">
    <property type="entry name" value="Cell wall organization protein/glutathione transferase (Gto3), putative"/>
    <property type="match status" value="1"/>
</dbReference>
<accession>A0A1V6TGV8</accession>
<keyword evidence="4" id="KW-1185">Reference proteome</keyword>